<proteinExistence type="predicted"/>
<organism evidence="1 2">
    <name type="scientific">Cetraspora pellucida</name>
    <dbReference type="NCBI Taxonomy" id="1433469"/>
    <lineage>
        <taxon>Eukaryota</taxon>
        <taxon>Fungi</taxon>
        <taxon>Fungi incertae sedis</taxon>
        <taxon>Mucoromycota</taxon>
        <taxon>Glomeromycotina</taxon>
        <taxon>Glomeromycetes</taxon>
        <taxon>Diversisporales</taxon>
        <taxon>Gigasporaceae</taxon>
        <taxon>Cetraspora</taxon>
    </lineage>
</organism>
<reference evidence="1" key="1">
    <citation type="submission" date="2021-06" db="EMBL/GenBank/DDBJ databases">
        <authorList>
            <person name="Kallberg Y."/>
            <person name="Tangrot J."/>
            <person name="Rosling A."/>
        </authorList>
    </citation>
    <scope>NUCLEOTIDE SEQUENCE</scope>
    <source>
        <strain evidence="1">28 12/20/2015</strain>
    </source>
</reference>
<evidence type="ECO:0000313" key="1">
    <source>
        <dbReference type="EMBL" id="CAG8679489.1"/>
    </source>
</evidence>
<dbReference type="EMBL" id="CAJVPW010018007">
    <property type="protein sequence ID" value="CAG8679489.1"/>
    <property type="molecule type" value="Genomic_DNA"/>
</dbReference>
<evidence type="ECO:0000313" key="2">
    <source>
        <dbReference type="Proteomes" id="UP000789366"/>
    </source>
</evidence>
<dbReference type="Proteomes" id="UP000789366">
    <property type="component" value="Unassembled WGS sequence"/>
</dbReference>
<name>A0ACA9NWY7_9GLOM</name>
<feature type="non-terminal residue" evidence="1">
    <location>
        <position position="61"/>
    </location>
</feature>
<sequence>MSLDLTFNEVPDPQYLITFKHNIHDELIINHEFVETIDNTNEKKQDYIEELSVNREIGMRE</sequence>
<comment type="caution">
    <text evidence="1">The sequence shown here is derived from an EMBL/GenBank/DDBJ whole genome shotgun (WGS) entry which is preliminary data.</text>
</comment>
<accession>A0ACA9NWY7</accession>
<keyword evidence="2" id="KW-1185">Reference proteome</keyword>
<protein>
    <submittedName>
        <fullName evidence="1">6355_t:CDS:1</fullName>
    </submittedName>
</protein>
<gene>
    <name evidence="1" type="ORF">SPELUC_LOCUS10076</name>
</gene>